<proteinExistence type="predicted"/>
<comment type="caution">
    <text evidence="1">The sequence shown here is derived from an EMBL/GenBank/DDBJ whole genome shotgun (WGS) entry which is preliminary data.</text>
</comment>
<sequence length="152" mass="17020">MCCTYPKIVTSLKCCRTIAVVNIVGSGATRSLICRGARRGRQKGSPTVYMYSNSSRVWPERVMGVKFTCKKRRQFSRRNLRFGATAAQTGLVMKSTYLEACFNTKAALEAALSGTLLKCKLSSMCVIIRQPITNECEYLWLERIEDISTCLP</sequence>
<reference evidence="1 2" key="1">
    <citation type="submission" date="2021-06" db="EMBL/GenBank/DDBJ databases">
        <title>Caerostris extrusa draft genome.</title>
        <authorList>
            <person name="Kono N."/>
            <person name="Arakawa K."/>
        </authorList>
    </citation>
    <scope>NUCLEOTIDE SEQUENCE [LARGE SCALE GENOMIC DNA]</scope>
</reference>
<evidence type="ECO:0008006" key="3">
    <source>
        <dbReference type="Google" id="ProtNLM"/>
    </source>
</evidence>
<dbReference type="EMBL" id="BPLR01002639">
    <property type="protein sequence ID" value="GIX75966.1"/>
    <property type="molecule type" value="Genomic_DNA"/>
</dbReference>
<name>A0AAV4MVI8_CAEEX</name>
<keyword evidence="2" id="KW-1185">Reference proteome</keyword>
<organism evidence="1 2">
    <name type="scientific">Caerostris extrusa</name>
    <name type="common">Bark spider</name>
    <name type="synonym">Caerostris bankana</name>
    <dbReference type="NCBI Taxonomy" id="172846"/>
    <lineage>
        <taxon>Eukaryota</taxon>
        <taxon>Metazoa</taxon>
        <taxon>Ecdysozoa</taxon>
        <taxon>Arthropoda</taxon>
        <taxon>Chelicerata</taxon>
        <taxon>Arachnida</taxon>
        <taxon>Araneae</taxon>
        <taxon>Araneomorphae</taxon>
        <taxon>Entelegynae</taxon>
        <taxon>Araneoidea</taxon>
        <taxon>Araneidae</taxon>
        <taxon>Caerostris</taxon>
    </lineage>
</organism>
<evidence type="ECO:0000313" key="1">
    <source>
        <dbReference type="EMBL" id="GIX75966.1"/>
    </source>
</evidence>
<protein>
    <recommendedName>
        <fullName evidence="3">Ribosomal protein L16</fullName>
    </recommendedName>
</protein>
<gene>
    <name evidence="1" type="ORF">CEXT_429221</name>
</gene>
<evidence type="ECO:0000313" key="2">
    <source>
        <dbReference type="Proteomes" id="UP001054945"/>
    </source>
</evidence>
<accession>A0AAV4MVI8</accession>
<dbReference type="AlphaFoldDB" id="A0AAV4MVI8"/>
<dbReference type="Proteomes" id="UP001054945">
    <property type="component" value="Unassembled WGS sequence"/>
</dbReference>